<evidence type="ECO:0000313" key="2">
    <source>
        <dbReference type="EMBL" id="BAT04248.1"/>
    </source>
</evidence>
<dbReference type="Proteomes" id="UP000059680">
    <property type="component" value="Chromosome 8"/>
</dbReference>
<gene>
    <name evidence="2" type="ordered locus">Os08g0199525</name>
    <name evidence="2" type="ORF">OSNPB_080199525</name>
</gene>
<reference evidence="2 3" key="2">
    <citation type="journal article" date="2013" name="Plant Cell Physiol.">
        <title>Rice Annotation Project Database (RAP-DB): an integrative and interactive database for rice genomics.</title>
        <authorList>
            <person name="Sakai H."/>
            <person name="Lee S.S."/>
            <person name="Tanaka T."/>
            <person name="Numa H."/>
            <person name="Kim J."/>
            <person name="Kawahara Y."/>
            <person name="Wakimoto H."/>
            <person name="Yang C.C."/>
            <person name="Iwamoto M."/>
            <person name="Abe T."/>
            <person name="Yamada Y."/>
            <person name="Muto A."/>
            <person name="Inokuchi H."/>
            <person name="Ikemura T."/>
            <person name="Matsumoto T."/>
            <person name="Sasaki T."/>
            <person name="Itoh T."/>
        </authorList>
    </citation>
    <scope>NUCLEOTIDE SEQUENCE [LARGE SCALE GENOMIC DNA]</scope>
    <source>
        <strain evidence="3">cv. Nipponbare</strain>
    </source>
</reference>
<proteinExistence type="predicted"/>
<organism evidence="2 3">
    <name type="scientific">Oryza sativa subsp. japonica</name>
    <name type="common">Rice</name>
    <dbReference type="NCBI Taxonomy" id="39947"/>
    <lineage>
        <taxon>Eukaryota</taxon>
        <taxon>Viridiplantae</taxon>
        <taxon>Streptophyta</taxon>
        <taxon>Embryophyta</taxon>
        <taxon>Tracheophyta</taxon>
        <taxon>Spermatophyta</taxon>
        <taxon>Magnoliopsida</taxon>
        <taxon>Liliopsida</taxon>
        <taxon>Poales</taxon>
        <taxon>Poaceae</taxon>
        <taxon>BOP clade</taxon>
        <taxon>Oryzoideae</taxon>
        <taxon>Oryzeae</taxon>
        <taxon>Oryzinae</taxon>
        <taxon>Oryza</taxon>
        <taxon>Oryza sativa</taxon>
    </lineage>
</organism>
<evidence type="ECO:0000313" key="3">
    <source>
        <dbReference type="Proteomes" id="UP000059680"/>
    </source>
</evidence>
<accession>A0A0P0XCQ6</accession>
<name>A0A0P0XCQ6_ORYSJ</name>
<dbReference type="AlphaFoldDB" id="A0A0P0XCQ6"/>
<keyword evidence="3" id="KW-1185">Reference proteome</keyword>
<feature type="compositionally biased region" description="Low complexity" evidence="1">
    <location>
        <begin position="90"/>
        <end position="100"/>
    </location>
</feature>
<dbReference type="Gramene" id="Os08t0199525-00">
    <property type="protein sequence ID" value="Os08t0199525-00"/>
    <property type="gene ID" value="Os08g0199525"/>
</dbReference>
<dbReference type="PaxDb" id="39947-A0A0P0XCQ6"/>
<feature type="compositionally biased region" description="Polar residues" evidence="1">
    <location>
        <begin position="139"/>
        <end position="149"/>
    </location>
</feature>
<dbReference type="eggNOG" id="ENOG502R5FN">
    <property type="taxonomic scope" value="Eukaryota"/>
</dbReference>
<protein>
    <submittedName>
        <fullName evidence="2">Os08g0199525 protein</fullName>
    </submittedName>
</protein>
<reference evidence="3" key="1">
    <citation type="journal article" date="2005" name="Nature">
        <title>The map-based sequence of the rice genome.</title>
        <authorList>
            <consortium name="International rice genome sequencing project (IRGSP)"/>
            <person name="Matsumoto T."/>
            <person name="Wu J."/>
            <person name="Kanamori H."/>
            <person name="Katayose Y."/>
            <person name="Fujisawa M."/>
            <person name="Namiki N."/>
            <person name="Mizuno H."/>
            <person name="Yamamoto K."/>
            <person name="Antonio B.A."/>
            <person name="Baba T."/>
            <person name="Sakata K."/>
            <person name="Nagamura Y."/>
            <person name="Aoki H."/>
            <person name="Arikawa K."/>
            <person name="Arita K."/>
            <person name="Bito T."/>
            <person name="Chiden Y."/>
            <person name="Fujitsuka N."/>
            <person name="Fukunaka R."/>
            <person name="Hamada M."/>
            <person name="Harada C."/>
            <person name="Hayashi A."/>
            <person name="Hijishita S."/>
            <person name="Honda M."/>
            <person name="Hosokawa S."/>
            <person name="Ichikawa Y."/>
            <person name="Idonuma A."/>
            <person name="Iijima M."/>
            <person name="Ikeda M."/>
            <person name="Ikeno M."/>
            <person name="Ito K."/>
            <person name="Ito S."/>
            <person name="Ito T."/>
            <person name="Ito Y."/>
            <person name="Ito Y."/>
            <person name="Iwabuchi A."/>
            <person name="Kamiya K."/>
            <person name="Karasawa W."/>
            <person name="Kurita K."/>
            <person name="Katagiri S."/>
            <person name="Kikuta A."/>
            <person name="Kobayashi H."/>
            <person name="Kobayashi N."/>
            <person name="Machita K."/>
            <person name="Maehara T."/>
            <person name="Masukawa M."/>
            <person name="Mizubayashi T."/>
            <person name="Mukai Y."/>
            <person name="Nagasaki H."/>
            <person name="Nagata Y."/>
            <person name="Naito S."/>
            <person name="Nakashima M."/>
            <person name="Nakama Y."/>
            <person name="Nakamichi Y."/>
            <person name="Nakamura M."/>
            <person name="Meguro A."/>
            <person name="Negishi M."/>
            <person name="Ohta I."/>
            <person name="Ohta T."/>
            <person name="Okamoto M."/>
            <person name="Ono N."/>
            <person name="Saji S."/>
            <person name="Sakaguchi M."/>
            <person name="Sakai K."/>
            <person name="Shibata M."/>
            <person name="Shimokawa T."/>
            <person name="Song J."/>
            <person name="Takazaki Y."/>
            <person name="Terasawa K."/>
            <person name="Tsugane M."/>
            <person name="Tsuji K."/>
            <person name="Ueda S."/>
            <person name="Waki K."/>
            <person name="Yamagata H."/>
            <person name="Yamamoto M."/>
            <person name="Yamamoto S."/>
            <person name="Yamane H."/>
            <person name="Yoshiki S."/>
            <person name="Yoshihara R."/>
            <person name="Yukawa K."/>
            <person name="Zhong H."/>
            <person name="Yano M."/>
            <person name="Yuan Q."/>
            <person name="Ouyang S."/>
            <person name="Liu J."/>
            <person name="Jones K.M."/>
            <person name="Gansberger K."/>
            <person name="Moffat K."/>
            <person name="Hill J."/>
            <person name="Bera J."/>
            <person name="Fadrosh D."/>
            <person name="Jin S."/>
            <person name="Johri S."/>
            <person name="Kim M."/>
            <person name="Overton L."/>
            <person name="Reardon M."/>
            <person name="Tsitrin T."/>
            <person name="Vuong H."/>
            <person name="Weaver B."/>
            <person name="Ciecko A."/>
            <person name="Tallon L."/>
            <person name="Jackson J."/>
            <person name="Pai G."/>
            <person name="Aken S.V."/>
            <person name="Utterback T."/>
            <person name="Reidmuller S."/>
            <person name="Feldblyum T."/>
            <person name="Hsiao J."/>
            <person name="Zismann V."/>
            <person name="Iobst S."/>
            <person name="de Vazeille A.R."/>
            <person name="Buell C.R."/>
            <person name="Ying K."/>
            <person name="Li Y."/>
            <person name="Lu T."/>
            <person name="Huang Y."/>
            <person name="Zhao Q."/>
            <person name="Feng Q."/>
            <person name="Zhang L."/>
            <person name="Zhu J."/>
            <person name="Weng Q."/>
            <person name="Mu J."/>
            <person name="Lu Y."/>
            <person name="Fan D."/>
            <person name="Liu Y."/>
            <person name="Guan J."/>
            <person name="Zhang Y."/>
            <person name="Yu S."/>
            <person name="Liu X."/>
            <person name="Zhang Y."/>
            <person name="Hong G."/>
            <person name="Han B."/>
            <person name="Choisne N."/>
            <person name="Demange N."/>
            <person name="Orjeda G."/>
            <person name="Samain S."/>
            <person name="Cattolico L."/>
            <person name="Pelletier E."/>
            <person name="Couloux A."/>
            <person name="Segurens B."/>
            <person name="Wincker P."/>
            <person name="D'Hont A."/>
            <person name="Scarpelli C."/>
            <person name="Weissenbach J."/>
            <person name="Salanoubat M."/>
            <person name="Quetier F."/>
            <person name="Yu Y."/>
            <person name="Kim H.R."/>
            <person name="Rambo T."/>
            <person name="Currie J."/>
            <person name="Collura K."/>
            <person name="Luo M."/>
            <person name="Yang T."/>
            <person name="Ammiraju J.S.S."/>
            <person name="Engler F."/>
            <person name="Soderlund C."/>
            <person name="Wing R.A."/>
            <person name="Palmer L.E."/>
            <person name="de la Bastide M."/>
            <person name="Spiegel L."/>
            <person name="Nascimento L."/>
            <person name="Zutavern T."/>
            <person name="O'Shaughnessy A."/>
            <person name="Dike S."/>
            <person name="Dedhia N."/>
            <person name="Preston R."/>
            <person name="Balija V."/>
            <person name="McCombie W.R."/>
            <person name="Chow T."/>
            <person name="Chen H."/>
            <person name="Chung M."/>
            <person name="Chen C."/>
            <person name="Shaw J."/>
            <person name="Wu H."/>
            <person name="Hsiao K."/>
            <person name="Chao Y."/>
            <person name="Chu M."/>
            <person name="Cheng C."/>
            <person name="Hour A."/>
            <person name="Lee P."/>
            <person name="Lin S."/>
            <person name="Lin Y."/>
            <person name="Liou J."/>
            <person name="Liu S."/>
            <person name="Hsing Y."/>
            <person name="Raghuvanshi S."/>
            <person name="Mohanty A."/>
            <person name="Bharti A.K."/>
            <person name="Gaur A."/>
            <person name="Gupta V."/>
            <person name="Kumar D."/>
            <person name="Ravi V."/>
            <person name="Vij S."/>
            <person name="Kapur A."/>
            <person name="Khurana P."/>
            <person name="Khurana P."/>
            <person name="Khurana J.P."/>
            <person name="Tyagi A.K."/>
            <person name="Gaikwad K."/>
            <person name="Singh A."/>
            <person name="Dalal V."/>
            <person name="Srivastava S."/>
            <person name="Dixit A."/>
            <person name="Pal A.K."/>
            <person name="Ghazi I.A."/>
            <person name="Yadav M."/>
            <person name="Pandit A."/>
            <person name="Bhargava A."/>
            <person name="Sureshbabu K."/>
            <person name="Batra K."/>
            <person name="Sharma T.R."/>
            <person name="Mohapatra T."/>
            <person name="Singh N.K."/>
            <person name="Messing J."/>
            <person name="Nelson A.B."/>
            <person name="Fuks G."/>
            <person name="Kavchok S."/>
            <person name="Keizer G."/>
            <person name="Linton E."/>
            <person name="Llaca V."/>
            <person name="Song R."/>
            <person name="Tanyolac B."/>
            <person name="Young S."/>
            <person name="Ho-Il K."/>
            <person name="Hahn J.H."/>
            <person name="Sangsakoo G."/>
            <person name="Vanavichit A."/>
            <person name="de Mattos Luiz.A.T."/>
            <person name="Zimmer P.D."/>
            <person name="Malone G."/>
            <person name="Dellagostin O."/>
            <person name="de Oliveira A.C."/>
            <person name="Bevan M."/>
            <person name="Bancroft I."/>
            <person name="Minx P."/>
            <person name="Cordum H."/>
            <person name="Wilson R."/>
            <person name="Cheng Z."/>
            <person name="Jin W."/>
            <person name="Jiang J."/>
            <person name="Leong S.A."/>
            <person name="Iwama H."/>
            <person name="Gojobori T."/>
            <person name="Itoh T."/>
            <person name="Niimura Y."/>
            <person name="Fujii Y."/>
            <person name="Habara T."/>
            <person name="Sakai H."/>
            <person name="Sato Y."/>
            <person name="Wilson G."/>
            <person name="Kumar K."/>
            <person name="McCouch S."/>
            <person name="Juretic N."/>
            <person name="Hoen D."/>
            <person name="Wright S."/>
            <person name="Bruskiewich R."/>
            <person name="Bureau T."/>
            <person name="Miyao A."/>
            <person name="Hirochika H."/>
            <person name="Nishikawa T."/>
            <person name="Kadowaki K."/>
            <person name="Sugiura M."/>
            <person name="Burr B."/>
            <person name="Sasaki T."/>
        </authorList>
    </citation>
    <scope>NUCLEOTIDE SEQUENCE [LARGE SCALE GENOMIC DNA]</scope>
    <source>
        <strain evidence="3">cv. Nipponbare</strain>
    </source>
</reference>
<sequence>MPERMRRCTARSTSAMSKRPERYMYRLSTSPWRFSSADHPRIHRAHAVASAPVRSPTARTRFSELWYVGSASSVTMFATRHTRSRSGTPAARSRSSAHAAWNPSPPSTAGSGSRSDGCHAASTGFSSGSTCSSTHGSICVSTSSFSGDR</sequence>
<feature type="region of interest" description="Disordered" evidence="1">
    <location>
        <begin position="78"/>
        <end position="149"/>
    </location>
</feature>
<reference evidence="2 3" key="3">
    <citation type="journal article" date="2013" name="Rice">
        <title>Improvement of the Oryza sativa Nipponbare reference genome using next generation sequence and optical map data.</title>
        <authorList>
            <person name="Kawahara Y."/>
            <person name="de la Bastide M."/>
            <person name="Hamilton J.P."/>
            <person name="Kanamori H."/>
            <person name="McCombie W.R."/>
            <person name="Ouyang S."/>
            <person name="Schwartz D.C."/>
            <person name="Tanaka T."/>
            <person name="Wu J."/>
            <person name="Zhou S."/>
            <person name="Childs K.L."/>
            <person name="Davidson R.M."/>
            <person name="Lin H."/>
            <person name="Quesada-Ocampo L."/>
            <person name="Vaillancourt B."/>
            <person name="Sakai H."/>
            <person name="Lee S.S."/>
            <person name="Kim J."/>
            <person name="Numa H."/>
            <person name="Itoh T."/>
            <person name="Buell C.R."/>
            <person name="Matsumoto T."/>
        </authorList>
    </citation>
    <scope>NUCLEOTIDE SEQUENCE [LARGE SCALE GENOMIC DNA]</scope>
    <source>
        <strain evidence="3">cv. Nipponbare</strain>
    </source>
</reference>
<evidence type="ECO:0000256" key="1">
    <source>
        <dbReference type="SAM" id="MobiDB-lite"/>
    </source>
</evidence>
<feature type="compositionally biased region" description="Low complexity" evidence="1">
    <location>
        <begin position="122"/>
        <end position="137"/>
    </location>
</feature>
<dbReference type="InParanoid" id="A0A0P0XCQ6"/>
<dbReference type="EMBL" id="AP014964">
    <property type="protein sequence ID" value="BAT04248.1"/>
    <property type="molecule type" value="Genomic_DNA"/>
</dbReference>